<reference evidence="1 2" key="2">
    <citation type="submission" date="2018-11" db="EMBL/GenBank/DDBJ databases">
        <authorList>
            <consortium name="Pathogen Informatics"/>
        </authorList>
    </citation>
    <scope>NUCLEOTIDE SEQUENCE [LARGE SCALE GENOMIC DNA]</scope>
</reference>
<name>A0A183HQK0_9BILA</name>
<reference evidence="3" key="1">
    <citation type="submission" date="2016-06" db="UniProtKB">
        <authorList>
            <consortium name="WormBaseParasite"/>
        </authorList>
    </citation>
    <scope>IDENTIFICATION</scope>
</reference>
<dbReference type="EMBL" id="UZAJ01012313">
    <property type="protein sequence ID" value="VDO63030.1"/>
    <property type="molecule type" value="Genomic_DNA"/>
</dbReference>
<protein>
    <submittedName>
        <fullName evidence="1 3">Uncharacterized protein</fullName>
    </submittedName>
</protein>
<dbReference type="Proteomes" id="UP000267606">
    <property type="component" value="Unassembled WGS sequence"/>
</dbReference>
<evidence type="ECO:0000313" key="3">
    <source>
        <dbReference type="WBParaSite" id="OFLC_0000976101-mRNA-1"/>
    </source>
</evidence>
<accession>A0A183HQK0</accession>
<organism evidence="3">
    <name type="scientific">Onchocerca flexuosa</name>
    <dbReference type="NCBI Taxonomy" id="387005"/>
    <lineage>
        <taxon>Eukaryota</taxon>
        <taxon>Metazoa</taxon>
        <taxon>Ecdysozoa</taxon>
        <taxon>Nematoda</taxon>
        <taxon>Chromadorea</taxon>
        <taxon>Rhabditida</taxon>
        <taxon>Spirurina</taxon>
        <taxon>Spiruromorpha</taxon>
        <taxon>Filarioidea</taxon>
        <taxon>Onchocercidae</taxon>
        <taxon>Onchocerca</taxon>
    </lineage>
</organism>
<evidence type="ECO:0000313" key="1">
    <source>
        <dbReference type="EMBL" id="VDO63030.1"/>
    </source>
</evidence>
<dbReference type="AlphaFoldDB" id="A0A183HQK0"/>
<dbReference type="WBParaSite" id="OFLC_0000976101-mRNA-1">
    <property type="protein sequence ID" value="OFLC_0000976101-mRNA-1"/>
    <property type="gene ID" value="OFLC_0000976101"/>
</dbReference>
<gene>
    <name evidence="1" type="ORF">OFLC_LOCUS9759</name>
</gene>
<proteinExistence type="predicted"/>
<sequence>MGNSRVGGKKEWENAGFGGKEERIYAGFGGEGRKKNHNQVMFERSSGLICKTFFLKLP</sequence>
<evidence type="ECO:0000313" key="2">
    <source>
        <dbReference type="Proteomes" id="UP000267606"/>
    </source>
</evidence>
<keyword evidence="2" id="KW-1185">Reference proteome</keyword>